<proteinExistence type="predicted"/>
<dbReference type="GeneID" id="8243972"/>
<feature type="region of interest" description="Disordered" evidence="1">
    <location>
        <begin position="1"/>
        <end position="85"/>
    </location>
</feature>
<name>C1E798_MICCC</name>
<accession>C1E798</accession>
<dbReference type="AlphaFoldDB" id="C1E798"/>
<dbReference type="KEGG" id="mis:MICPUN_58930"/>
<feature type="compositionally biased region" description="Basic and acidic residues" evidence="1">
    <location>
        <begin position="36"/>
        <end position="55"/>
    </location>
</feature>
<dbReference type="InParanoid" id="C1E798"/>
<keyword evidence="3" id="KW-1185">Reference proteome</keyword>
<dbReference type="EMBL" id="CP001326">
    <property type="protein sequence ID" value="ACO63945.1"/>
    <property type="molecule type" value="Genomic_DNA"/>
</dbReference>
<dbReference type="Proteomes" id="UP000002009">
    <property type="component" value="Chromosome 5"/>
</dbReference>
<protein>
    <submittedName>
        <fullName evidence="2">Uncharacterized protein</fullName>
    </submittedName>
</protein>
<evidence type="ECO:0000313" key="2">
    <source>
        <dbReference type="EMBL" id="ACO63945.1"/>
    </source>
</evidence>
<reference evidence="2 3" key="1">
    <citation type="journal article" date="2009" name="Science">
        <title>Green evolution and dynamic adaptations revealed by genomes of the marine picoeukaryotes Micromonas.</title>
        <authorList>
            <person name="Worden A.Z."/>
            <person name="Lee J.H."/>
            <person name="Mock T."/>
            <person name="Rouze P."/>
            <person name="Simmons M.P."/>
            <person name="Aerts A.L."/>
            <person name="Allen A.E."/>
            <person name="Cuvelier M.L."/>
            <person name="Derelle E."/>
            <person name="Everett M.V."/>
            <person name="Foulon E."/>
            <person name="Grimwood J."/>
            <person name="Gundlach H."/>
            <person name="Henrissat B."/>
            <person name="Napoli C."/>
            <person name="McDonald S.M."/>
            <person name="Parker M.S."/>
            <person name="Rombauts S."/>
            <person name="Salamov A."/>
            <person name="Von Dassow P."/>
            <person name="Badger J.H."/>
            <person name="Coutinho P.M."/>
            <person name="Demir E."/>
            <person name="Dubchak I."/>
            <person name="Gentemann C."/>
            <person name="Eikrem W."/>
            <person name="Gready J.E."/>
            <person name="John U."/>
            <person name="Lanier W."/>
            <person name="Lindquist E.A."/>
            <person name="Lucas S."/>
            <person name="Mayer K.F."/>
            <person name="Moreau H."/>
            <person name="Not F."/>
            <person name="Otillar R."/>
            <person name="Panaud O."/>
            <person name="Pangilinan J."/>
            <person name="Paulsen I."/>
            <person name="Piegu B."/>
            <person name="Poliakov A."/>
            <person name="Robbens S."/>
            <person name="Schmutz J."/>
            <person name="Toulza E."/>
            <person name="Wyss T."/>
            <person name="Zelensky A."/>
            <person name="Zhou K."/>
            <person name="Armbrust E.V."/>
            <person name="Bhattacharya D."/>
            <person name="Goodenough U.W."/>
            <person name="Van de Peer Y."/>
            <person name="Grigoriev I.V."/>
        </authorList>
    </citation>
    <scope>NUCLEOTIDE SEQUENCE [LARGE SCALE GENOMIC DNA]</scope>
    <source>
        <strain evidence="3">RCC299 / NOUM17</strain>
    </source>
</reference>
<evidence type="ECO:0000313" key="3">
    <source>
        <dbReference type="Proteomes" id="UP000002009"/>
    </source>
</evidence>
<dbReference type="RefSeq" id="XP_002502687.1">
    <property type="nucleotide sequence ID" value="XM_002502641.1"/>
</dbReference>
<feature type="compositionally biased region" description="Basic and acidic residues" evidence="1">
    <location>
        <begin position="15"/>
        <end position="24"/>
    </location>
</feature>
<evidence type="ECO:0000256" key="1">
    <source>
        <dbReference type="SAM" id="MobiDB-lite"/>
    </source>
</evidence>
<sequence length="85" mass="9285">MRGAGAVNITSFGDEGARRGSERRLARRRNGSPVRHSRETVPFDHRDTRVFERRGLAPPGSGRIARSARPEIASGGTRIVCDEGD</sequence>
<organism evidence="2 3">
    <name type="scientific">Micromonas commoda (strain RCC299 / NOUM17 / CCMP2709)</name>
    <name type="common">Picoplanktonic green alga</name>
    <dbReference type="NCBI Taxonomy" id="296587"/>
    <lineage>
        <taxon>Eukaryota</taxon>
        <taxon>Viridiplantae</taxon>
        <taxon>Chlorophyta</taxon>
        <taxon>Mamiellophyceae</taxon>
        <taxon>Mamiellales</taxon>
        <taxon>Mamiellaceae</taxon>
        <taxon>Micromonas</taxon>
    </lineage>
</organism>
<gene>
    <name evidence="2" type="ORF">MICPUN_58930</name>
</gene>